<reference evidence="20 21" key="1">
    <citation type="submission" date="2015-01" db="EMBL/GenBank/DDBJ databases">
        <title>The Genome Sequence of Ochroconis gallopava CBS43764.</title>
        <authorList>
            <consortium name="The Broad Institute Genomics Platform"/>
            <person name="Cuomo C."/>
            <person name="de Hoog S."/>
            <person name="Gorbushina A."/>
            <person name="Stielow B."/>
            <person name="Teixiera M."/>
            <person name="Abouelleil A."/>
            <person name="Chapman S.B."/>
            <person name="Priest M."/>
            <person name="Young S.K."/>
            <person name="Wortman J."/>
            <person name="Nusbaum C."/>
            <person name="Birren B."/>
        </authorList>
    </citation>
    <scope>NUCLEOTIDE SEQUENCE [LARGE SCALE GENOMIC DNA]</scope>
    <source>
        <strain evidence="20 21">CBS 43764</strain>
    </source>
</reference>
<organism evidence="20 21">
    <name type="scientific">Verruconis gallopava</name>
    <dbReference type="NCBI Taxonomy" id="253628"/>
    <lineage>
        <taxon>Eukaryota</taxon>
        <taxon>Fungi</taxon>
        <taxon>Dikarya</taxon>
        <taxon>Ascomycota</taxon>
        <taxon>Pezizomycotina</taxon>
        <taxon>Dothideomycetes</taxon>
        <taxon>Pleosporomycetidae</taxon>
        <taxon>Venturiales</taxon>
        <taxon>Sympoventuriaceae</taxon>
        <taxon>Verruconis</taxon>
    </lineage>
</organism>
<dbReference type="PANTHER" id="PTHR47429:SF7">
    <property type="entry name" value="GATA-FACTOR"/>
    <property type="match status" value="1"/>
</dbReference>
<dbReference type="CDD" id="cd00202">
    <property type="entry name" value="ZnF_GATA"/>
    <property type="match status" value="1"/>
</dbReference>
<keyword evidence="10" id="KW-0805">Transcription regulation</keyword>
<dbReference type="Gene3D" id="3.30.450.20">
    <property type="entry name" value="PAS domain"/>
    <property type="match status" value="3"/>
</dbReference>
<dbReference type="PROSITE" id="PS00344">
    <property type="entry name" value="GATA_ZN_FINGER_1"/>
    <property type="match status" value="1"/>
</dbReference>
<sequence>MNGYYQRRYTADDAAQQYAVTLNEPDAQHMMDMAGMGSNIPAAQSLDEIVNQNAKEMRRRSMPVGTYQNPAANEIDDSMRRASMVDMMDFSAGSPDMAHFNFDHSGFDSAMVDMSPQDDDAASRQRSNGHANSLSVNARFATSQPDGFGSMSQHSHGFDSAMAGARPLDMDMTSPYLTSAFPTSMPMSNEMNMMSPEMPQANTFNPEQYNSPMVQSPIHPAYASSMLAPSLQDPGGGTAPGATRRASHSSNNAIPDPRQSTSRTSSNNDSSSQSTSQQGSVSTQPTNNLQQSVASAFSPKRMAQNPPGPPEMVNGNPLPWTAPPDGWPSSQRGRTHMDTQFKDAYAPSGYDLMSILIRVANRPKPQINIGAVDLSCAFVVCNTKAHDAPIEYASESFERLTGYSKHEIIGQNCRFLQSPDGRVTPGVKRKYCDDDAVLYLKNCINTRTEAQISLINYRKGGQPFMNLLTMIPLMDDNGETSHFVGFQVDLVENPTAINARNPDGTYSINYQRHESLPSYFLAPPGEGLSAEISQTLPRDEVSTVLGTITGAGENELSRRLMDKVLLENADDVIHVLSLKGLFLYLSPSCRNVLEYDPSELVGTPLSSVCHPSDIVPVTRELKDPSSGPSLSVVFRIRRKNSGYMWFESHGSLHTEQGKGRKCIILVGRERPVYTLNKSVLMEGGGIGENELWAKMSTTGMFLFVSSNVRQLLDRQPEELVGTNIQALMRPDSKEEFGRVLTIALTGKNTSVRHEVTNKRGQVLQAFSWIYPGDATEGNKPTFLVVQTRLIRYHSGGGNRQSVKGDQGPRGDALTRTSSLVTAGNATPYTNHSSSAQTVDTSMYRSAEGYAVTHAGQAGLAIGRQDMSLASEDNMFDELKTVRSSSWQFELRQMEKRNRMLAEEVQSLIAAKKKRKRRRGAGSLQKDCANCHTKNTPEWRRGPSGQRDLCNSCGLRWAKQNGRVSPRTSSQQSAKSGHTDKASKASASPLSDHVTAGDQPNIASMTGGNSLPVTPTAATPAERRNSAQEASLESHAAKVARMEAPAVAGLGGGIPPKIDEESGSG</sequence>
<evidence type="ECO:0000256" key="12">
    <source>
        <dbReference type="ARBA" id="ARBA00023159"/>
    </source>
</evidence>
<evidence type="ECO:0000256" key="16">
    <source>
        <dbReference type="SAM" id="MobiDB-lite"/>
    </source>
</evidence>
<dbReference type="Proteomes" id="UP000053259">
    <property type="component" value="Unassembled WGS sequence"/>
</dbReference>
<feature type="domain" description="PAS" evidence="17">
    <location>
        <begin position="695"/>
        <end position="747"/>
    </location>
</feature>
<evidence type="ECO:0000256" key="11">
    <source>
        <dbReference type="ARBA" id="ARBA00023125"/>
    </source>
</evidence>
<keyword evidence="11" id="KW-0238">DNA-binding</keyword>
<keyword evidence="6" id="KW-0677">Repeat</keyword>
<keyword evidence="2" id="KW-0716">Sensory transduction</keyword>
<dbReference type="OrthoDB" id="447251at2759"/>
<dbReference type="CDD" id="cd00130">
    <property type="entry name" value="PAS"/>
    <property type="match status" value="3"/>
</dbReference>
<evidence type="ECO:0000313" key="20">
    <source>
        <dbReference type="EMBL" id="KIW00866.1"/>
    </source>
</evidence>
<keyword evidence="14" id="KW-0675">Receptor</keyword>
<dbReference type="InterPro" id="IPR000679">
    <property type="entry name" value="Znf_GATA"/>
</dbReference>
<dbReference type="FunFam" id="3.30.450.20:FF:000064">
    <property type="entry name" value="Vivid PAS protein VVD"/>
    <property type="match status" value="1"/>
</dbReference>
<dbReference type="Pfam" id="PF08447">
    <property type="entry name" value="PAS_3"/>
    <property type="match status" value="1"/>
</dbReference>
<dbReference type="STRING" id="253628.A0A0D1XF80"/>
<dbReference type="GeneID" id="27315596"/>
<evidence type="ECO:0000256" key="13">
    <source>
        <dbReference type="ARBA" id="ARBA00023163"/>
    </source>
</evidence>
<feature type="compositionally biased region" description="Basic residues" evidence="16">
    <location>
        <begin position="910"/>
        <end position="919"/>
    </location>
</feature>
<dbReference type="EMBL" id="KN847559">
    <property type="protein sequence ID" value="KIW00866.1"/>
    <property type="molecule type" value="Genomic_DNA"/>
</dbReference>
<dbReference type="InterPro" id="IPR000700">
    <property type="entry name" value="PAS-assoc_C"/>
</dbReference>
<keyword evidence="9" id="KW-0157">Chromophore</keyword>
<dbReference type="SMART" id="SM00086">
    <property type="entry name" value="PAC"/>
    <property type="match status" value="2"/>
</dbReference>
<evidence type="ECO:0000256" key="7">
    <source>
        <dbReference type="ARBA" id="ARBA00022771"/>
    </source>
</evidence>
<dbReference type="InterPro" id="IPR013088">
    <property type="entry name" value="Znf_NHR/GATA"/>
</dbReference>
<dbReference type="PROSITE" id="PS50114">
    <property type="entry name" value="GATA_ZN_FINGER_2"/>
    <property type="match status" value="1"/>
</dbReference>
<keyword evidence="3" id="KW-0285">Flavoprotein</keyword>
<evidence type="ECO:0000256" key="9">
    <source>
        <dbReference type="ARBA" id="ARBA00022991"/>
    </source>
</evidence>
<gene>
    <name evidence="20" type="ORF">PV09_07623</name>
</gene>
<dbReference type="Pfam" id="PF00320">
    <property type="entry name" value="GATA"/>
    <property type="match status" value="1"/>
</dbReference>
<dbReference type="GO" id="GO:0043565">
    <property type="term" value="F:sequence-specific DNA binding"/>
    <property type="evidence" value="ECO:0007669"/>
    <property type="project" value="InterPro"/>
</dbReference>
<proteinExistence type="predicted"/>
<dbReference type="SUPFAM" id="SSF57716">
    <property type="entry name" value="Glucocorticoid receptor-like (DNA-binding domain)"/>
    <property type="match status" value="1"/>
</dbReference>
<keyword evidence="5" id="KW-0479">Metal-binding</keyword>
<evidence type="ECO:0000259" key="17">
    <source>
        <dbReference type="PROSITE" id="PS50112"/>
    </source>
</evidence>
<dbReference type="GO" id="GO:0009881">
    <property type="term" value="F:photoreceptor activity"/>
    <property type="evidence" value="ECO:0007669"/>
    <property type="project" value="UniProtKB-KW"/>
</dbReference>
<dbReference type="FunFam" id="3.30.450.20:FF:000063">
    <property type="entry name" value="White collar 1 protein"/>
    <property type="match status" value="1"/>
</dbReference>
<dbReference type="PANTHER" id="PTHR47429">
    <property type="entry name" value="PROTEIN TWIN LOV 1"/>
    <property type="match status" value="1"/>
</dbReference>
<evidence type="ECO:0000256" key="3">
    <source>
        <dbReference type="ARBA" id="ARBA00022630"/>
    </source>
</evidence>
<dbReference type="AlphaFoldDB" id="A0A0D1XF80"/>
<dbReference type="InterPro" id="IPR013655">
    <property type="entry name" value="PAS_fold_3"/>
</dbReference>
<keyword evidence="8" id="KW-0862">Zinc</keyword>
<feature type="compositionally biased region" description="Low complexity" evidence="16">
    <location>
        <begin position="259"/>
        <end position="286"/>
    </location>
</feature>
<dbReference type="GO" id="GO:0008270">
    <property type="term" value="F:zinc ion binding"/>
    <property type="evidence" value="ECO:0007669"/>
    <property type="project" value="UniProtKB-KW"/>
</dbReference>
<feature type="region of interest" description="Disordered" evidence="16">
    <location>
        <begin position="226"/>
        <end position="334"/>
    </location>
</feature>
<dbReference type="SMART" id="SM00091">
    <property type="entry name" value="PAS"/>
    <property type="match status" value="3"/>
</dbReference>
<keyword evidence="7 15" id="KW-0863">Zinc-finger</keyword>
<protein>
    <recommendedName>
        <fullName evidence="22">White collar 1 protein</fullName>
    </recommendedName>
</protein>
<evidence type="ECO:0000256" key="8">
    <source>
        <dbReference type="ARBA" id="ARBA00022833"/>
    </source>
</evidence>
<dbReference type="GO" id="GO:0006355">
    <property type="term" value="P:regulation of DNA-templated transcription"/>
    <property type="evidence" value="ECO:0007669"/>
    <property type="project" value="InterPro"/>
</dbReference>
<evidence type="ECO:0000259" key="19">
    <source>
        <dbReference type="PROSITE" id="PS50114"/>
    </source>
</evidence>
<feature type="region of interest" description="Disordered" evidence="16">
    <location>
        <begin position="112"/>
        <end position="134"/>
    </location>
</feature>
<feature type="domain" description="PAS" evidence="17">
    <location>
        <begin position="565"/>
        <end position="628"/>
    </location>
</feature>
<dbReference type="Gene3D" id="3.30.50.10">
    <property type="entry name" value="Erythroid Transcription Factor GATA-1, subunit A"/>
    <property type="match status" value="1"/>
</dbReference>
<dbReference type="VEuPathDB" id="FungiDB:PV09_07623"/>
<dbReference type="InterPro" id="IPR035965">
    <property type="entry name" value="PAS-like_dom_sf"/>
</dbReference>
<keyword evidence="13" id="KW-0804">Transcription</keyword>
<keyword evidence="12" id="KW-0010">Activator</keyword>
<dbReference type="RefSeq" id="XP_016210735.1">
    <property type="nucleotide sequence ID" value="XM_016361409.1"/>
</dbReference>
<feature type="domain" description="PAS" evidence="17">
    <location>
        <begin position="387"/>
        <end position="412"/>
    </location>
</feature>
<evidence type="ECO:0000256" key="6">
    <source>
        <dbReference type="ARBA" id="ARBA00022737"/>
    </source>
</evidence>
<dbReference type="PROSITE" id="PS50112">
    <property type="entry name" value="PAS"/>
    <property type="match status" value="3"/>
</dbReference>
<feature type="compositionally biased region" description="Polar residues" evidence="16">
    <location>
        <begin position="124"/>
        <end position="134"/>
    </location>
</feature>
<dbReference type="NCBIfam" id="TIGR00229">
    <property type="entry name" value="sensory_box"/>
    <property type="match status" value="1"/>
</dbReference>
<evidence type="ECO:0000256" key="15">
    <source>
        <dbReference type="PROSITE-ProRule" id="PRU00094"/>
    </source>
</evidence>
<dbReference type="SUPFAM" id="SSF55785">
    <property type="entry name" value="PYP-like sensor domain (PAS domain)"/>
    <property type="match status" value="3"/>
</dbReference>
<feature type="region of interest" description="Disordered" evidence="16">
    <location>
        <begin position="959"/>
        <end position="1064"/>
    </location>
</feature>
<evidence type="ECO:0008006" key="22">
    <source>
        <dbReference type="Google" id="ProtNLM"/>
    </source>
</evidence>
<evidence type="ECO:0000256" key="4">
    <source>
        <dbReference type="ARBA" id="ARBA00022643"/>
    </source>
</evidence>
<name>A0A0D1XF80_9PEZI</name>
<evidence type="ECO:0000256" key="1">
    <source>
        <dbReference type="ARBA" id="ARBA00022543"/>
    </source>
</evidence>
<dbReference type="SMART" id="SM00401">
    <property type="entry name" value="ZnF_GATA"/>
    <property type="match status" value="1"/>
</dbReference>
<evidence type="ECO:0000259" key="18">
    <source>
        <dbReference type="PROSITE" id="PS50113"/>
    </source>
</evidence>
<dbReference type="PROSITE" id="PS50113">
    <property type="entry name" value="PAC"/>
    <property type="match status" value="1"/>
</dbReference>
<keyword evidence="21" id="KW-1185">Reference proteome</keyword>
<evidence type="ECO:0000256" key="5">
    <source>
        <dbReference type="ARBA" id="ARBA00022723"/>
    </source>
</evidence>
<evidence type="ECO:0000313" key="21">
    <source>
        <dbReference type="Proteomes" id="UP000053259"/>
    </source>
</evidence>
<dbReference type="GO" id="GO:0005634">
    <property type="term" value="C:nucleus"/>
    <property type="evidence" value="ECO:0007669"/>
    <property type="project" value="TreeGrafter"/>
</dbReference>
<evidence type="ECO:0000256" key="10">
    <source>
        <dbReference type="ARBA" id="ARBA00023015"/>
    </source>
</evidence>
<evidence type="ECO:0000256" key="14">
    <source>
        <dbReference type="ARBA" id="ARBA00023170"/>
    </source>
</evidence>
<feature type="domain" description="GATA-type" evidence="19">
    <location>
        <begin position="921"/>
        <end position="954"/>
    </location>
</feature>
<keyword evidence="1" id="KW-0600">Photoreceptor protein</keyword>
<feature type="compositionally biased region" description="Polar residues" evidence="16">
    <location>
        <begin position="961"/>
        <end position="975"/>
    </location>
</feature>
<dbReference type="InterPro" id="IPR000014">
    <property type="entry name" value="PAS"/>
</dbReference>
<feature type="domain" description="PAC" evidence="18">
    <location>
        <begin position="448"/>
        <end position="502"/>
    </location>
</feature>
<dbReference type="InterPro" id="IPR001610">
    <property type="entry name" value="PAC"/>
</dbReference>
<feature type="region of interest" description="Disordered" evidence="16">
    <location>
        <begin position="910"/>
        <end position="945"/>
    </location>
</feature>
<accession>A0A0D1XF80</accession>
<feature type="compositionally biased region" description="Polar residues" evidence="16">
    <location>
        <begin position="1000"/>
        <end position="1016"/>
    </location>
</feature>
<evidence type="ECO:0000256" key="2">
    <source>
        <dbReference type="ARBA" id="ARBA00022606"/>
    </source>
</evidence>
<keyword evidence="4" id="KW-0288">FMN</keyword>
<dbReference type="Pfam" id="PF13426">
    <property type="entry name" value="PAS_9"/>
    <property type="match status" value="2"/>
</dbReference>
<dbReference type="InParanoid" id="A0A0D1XF80"/>